<accession>A0A2G5EK59</accession>
<dbReference type="OrthoDB" id="1894296at2759"/>
<reference evidence="1 2" key="1">
    <citation type="submission" date="2017-09" db="EMBL/GenBank/DDBJ databases">
        <title>WGS assembly of Aquilegia coerulea Goldsmith.</title>
        <authorList>
            <person name="Hodges S."/>
            <person name="Kramer E."/>
            <person name="Nordborg M."/>
            <person name="Tomkins J."/>
            <person name="Borevitz J."/>
            <person name="Derieg N."/>
            <person name="Yan J."/>
            <person name="Mihaltcheva S."/>
            <person name="Hayes R.D."/>
            <person name="Rokhsar D."/>
        </authorList>
    </citation>
    <scope>NUCLEOTIDE SEQUENCE [LARGE SCALE GENOMIC DNA]</scope>
    <source>
        <strain evidence="2">cv. Goldsmith</strain>
    </source>
</reference>
<dbReference type="PANTHER" id="PTHR36388:SF1">
    <property type="entry name" value="OS02G0469000 PROTEIN"/>
    <property type="match status" value="1"/>
</dbReference>
<sequence length="245" mass="27268">MSIVEDDVWKSFVNSIVSENYSQNDDVLSPEDVAWVDSCLVKDPELSEDNWNAMKDALFDIISSEEVLNDDHSVVENDGMERGIQMDFLMSEEREIRNSHGGGGGDGTEDEKVPIIAALSLGEENDEFFNSVTEKAESEQFQGGLRSDRTRFRKTGKKAEVDPELSLGNDIESLFEDDIFKVWDLNTSVDEEDELSIELEKVFKESPLQAEPLALNDSISNFDIGALDDIISGLADMSLHPFSGS</sequence>
<dbReference type="InParanoid" id="A0A2G5EK59"/>
<dbReference type="EMBL" id="KZ305024">
    <property type="protein sequence ID" value="PIA55977.1"/>
    <property type="molecule type" value="Genomic_DNA"/>
</dbReference>
<evidence type="ECO:0000313" key="1">
    <source>
        <dbReference type="EMBL" id="PIA55977.1"/>
    </source>
</evidence>
<keyword evidence="2" id="KW-1185">Reference proteome</keyword>
<dbReference type="PANTHER" id="PTHR36388">
    <property type="entry name" value="OS02G0469000 PROTEIN"/>
    <property type="match status" value="1"/>
</dbReference>
<name>A0A2G5EK59_AQUCA</name>
<dbReference type="FunCoup" id="A0A2G5EK59">
    <property type="interactions" value="1127"/>
</dbReference>
<dbReference type="Proteomes" id="UP000230069">
    <property type="component" value="Unassembled WGS sequence"/>
</dbReference>
<organism evidence="1 2">
    <name type="scientific">Aquilegia coerulea</name>
    <name type="common">Rocky mountain columbine</name>
    <dbReference type="NCBI Taxonomy" id="218851"/>
    <lineage>
        <taxon>Eukaryota</taxon>
        <taxon>Viridiplantae</taxon>
        <taxon>Streptophyta</taxon>
        <taxon>Embryophyta</taxon>
        <taxon>Tracheophyta</taxon>
        <taxon>Spermatophyta</taxon>
        <taxon>Magnoliopsida</taxon>
        <taxon>Ranunculales</taxon>
        <taxon>Ranunculaceae</taxon>
        <taxon>Thalictroideae</taxon>
        <taxon>Aquilegia</taxon>
    </lineage>
</organism>
<dbReference type="AlphaFoldDB" id="A0A2G5EK59"/>
<proteinExistence type="predicted"/>
<protein>
    <submittedName>
        <fullName evidence="1">Uncharacterized protein</fullName>
    </submittedName>
</protein>
<gene>
    <name evidence="1" type="ORF">AQUCO_00700355v1</name>
</gene>
<dbReference type="STRING" id="218851.A0A2G5EK59"/>
<evidence type="ECO:0000313" key="2">
    <source>
        <dbReference type="Proteomes" id="UP000230069"/>
    </source>
</evidence>